<dbReference type="Proteomes" id="UP000275456">
    <property type="component" value="Unassembled WGS sequence"/>
</dbReference>
<organism evidence="4 5">
    <name type="scientific">Agrococcus jenensis</name>
    <dbReference type="NCBI Taxonomy" id="46353"/>
    <lineage>
        <taxon>Bacteria</taxon>
        <taxon>Bacillati</taxon>
        <taxon>Actinomycetota</taxon>
        <taxon>Actinomycetes</taxon>
        <taxon>Micrococcales</taxon>
        <taxon>Microbacteriaceae</taxon>
        <taxon>Agrococcus</taxon>
    </lineage>
</organism>
<dbReference type="AlphaFoldDB" id="A0A3N2ASC5"/>
<proteinExistence type="inferred from homology"/>
<dbReference type="PROSITE" id="PS00600">
    <property type="entry name" value="AA_TRANSFER_CLASS_3"/>
    <property type="match status" value="1"/>
</dbReference>
<evidence type="ECO:0000313" key="4">
    <source>
        <dbReference type="EMBL" id="ROR65818.1"/>
    </source>
</evidence>
<reference evidence="4 5" key="1">
    <citation type="submission" date="2018-11" db="EMBL/GenBank/DDBJ databases">
        <title>Sequencing the genomes of 1000 actinobacteria strains.</title>
        <authorList>
            <person name="Klenk H.-P."/>
        </authorList>
    </citation>
    <scope>NUCLEOTIDE SEQUENCE [LARGE SCALE GENOMIC DNA]</scope>
    <source>
        <strain evidence="4 5">DSM 9580</strain>
    </source>
</reference>
<dbReference type="GO" id="GO:0008483">
    <property type="term" value="F:transaminase activity"/>
    <property type="evidence" value="ECO:0007669"/>
    <property type="project" value="UniProtKB-KW"/>
</dbReference>
<name>A0A3N2ASC5_9MICO</name>
<dbReference type="Gene3D" id="3.90.1150.10">
    <property type="entry name" value="Aspartate Aminotransferase, domain 1"/>
    <property type="match status" value="1"/>
</dbReference>
<comment type="similarity">
    <text evidence="1 3">Belongs to the class-III pyridoxal-phosphate-dependent aminotransferase family.</text>
</comment>
<evidence type="ECO:0000256" key="3">
    <source>
        <dbReference type="RuleBase" id="RU003560"/>
    </source>
</evidence>
<protein>
    <submittedName>
        <fullName evidence="4">Adenosylmethionine-8-amino-7-oxononanoate aminotransferase</fullName>
    </submittedName>
</protein>
<comment type="caution">
    <text evidence="4">The sequence shown here is derived from an EMBL/GenBank/DDBJ whole genome shotgun (WGS) entry which is preliminary data.</text>
</comment>
<dbReference type="SUPFAM" id="SSF53383">
    <property type="entry name" value="PLP-dependent transferases"/>
    <property type="match status" value="1"/>
</dbReference>
<keyword evidence="2 3" id="KW-0663">Pyridoxal phosphate</keyword>
<dbReference type="InterPro" id="IPR005814">
    <property type="entry name" value="Aminotrans_3"/>
</dbReference>
<dbReference type="RefSeq" id="WP_211333835.1">
    <property type="nucleotide sequence ID" value="NZ_RKHJ01000001.1"/>
</dbReference>
<gene>
    <name evidence="4" type="ORF">EDD26_1188</name>
</gene>
<dbReference type="Gene3D" id="3.40.640.10">
    <property type="entry name" value="Type I PLP-dependent aspartate aminotransferase-like (Major domain)"/>
    <property type="match status" value="1"/>
</dbReference>
<evidence type="ECO:0000256" key="1">
    <source>
        <dbReference type="ARBA" id="ARBA00008954"/>
    </source>
</evidence>
<dbReference type="PANTHER" id="PTHR43094:SF1">
    <property type="entry name" value="AMINOTRANSFERASE CLASS-III"/>
    <property type="match status" value="1"/>
</dbReference>
<dbReference type="PANTHER" id="PTHR43094">
    <property type="entry name" value="AMINOTRANSFERASE"/>
    <property type="match status" value="1"/>
</dbReference>
<keyword evidence="4" id="KW-0032">Aminotransferase</keyword>
<dbReference type="PIRSF" id="PIRSF000521">
    <property type="entry name" value="Transaminase_4ab_Lys_Orn"/>
    <property type="match status" value="1"/>
</dbReference>
<dbReference type="InterPro" id="IPR015421">
    <property type="entry name" value="PyrdxlP-dep_Trfase_major"/>
</dbReference>
<evidence type="ECO:0000256" key="2">
    <source>
        <dbReference type="ARBA" id="ARBA00022898"/>
    </source>
</evidence>
<dbReference type="Pfam" id="PF00202">
    <property type="entry name" value="Aminotran_3"/>
    <property type="match status" value="1"/>
</dbReference>
<sequence>MTTPANTGSALWSAQAHMPSVLGRQLVIARGEGNYVFTTDGQRLFDGTAGLWHANIGHGREEMAEAAAQQMRTLETYHVFGRYLNDRAVELAEKVASLSPIADAKIILNSGGSDSIDVALKLARRYWQLQGRPEKTMILSRDLAYHGLHAYGTSVAGLDFNREGYGTDSLVPDTARFDTHDIEQVRRTVAEIGPHRIAAIIAEPVQGTGGVIPPAPGYLEGLQQIADEHDILLILDEVITGFGRTGHWFAAQRYGIRPHIIAMAKGISSGYSAVGGIIVAPEVWAPFYRTGAPIYRHGTTYSGHATSAALALKNIEIIEREGLLDRVLHLEGVLHAELDALAGDDRIEETRVAGLLGGIQLRPELSAERVTDAMVDEGWIARPLRGNVVQISPPFTTTDDELRGIVAATVSALDVVAADAKADSLAVAR</sequence>
<dbReference type="GO" id="GO:0030170">
    <property type="term" value="F:pyridoxal phosphate binding"/>
    <property type="evidence" value="ECO:0007669"/>
    <property type="project" value="InterPro"/>
</dbReference>
<dbReference type="EMBL" id="RKHJ01000001">
    <property type="protein sequence ID" value="ROR65818.1"/>
    <property type="molecule type" value="Genomic_DNA"/>
</dbReference>
<keyword evidence="5" id="KW-1185">Reference proteome</keyword>
<dbReference type="InterPro" id="IPR015422">
    <property type="entry name" value="PyrdxlP-dep_Trfase_small"/>
</dbReference>
<dbReference type="CDD" id="cd00610">
    <property type="entry name" value="OAT_like"/>
    <property type="match status" value="1"/>
</dbReference>
<keyword evidence="4" id="KW-0808">Transferase</keyword>
<dbReference type="InterPro" id="IPR049704">
    <property type="entry name" value="Aminotrans_3_PPA_site"/>
</dbReference>
<accession>A0A3N2ASC5</accession>
<evidence type="ECO:0000313" key="5">
    <source>
        <dbReference type="Proteomes" id="UP000275456"/>
    </source>
</evidence>
<dbReference type="InterPro" id="IPR015424">
    <property type="entry name" value="PyrdxlP-dep_Trfase"/>
</dbReference>